<proteinExistence type="predicted"/>
<evidence type="ECO:0000313" key="2">
    <source>
        <dbReference type="EMBL" id="VUW91562.1"/>
    </source>
</evidence>
<keyword evidence="1" id="KW-0472">Membrane</keyword>
<gene>
    <name evidence="2" type="ORF">RTSSTS7063_02900</name>
</gene>
<feature type="transmembrane region" description="Helical" evidence="1">
    <location>
        <begin position="37"/>
        <end position="57"/>
    </location>
</feature>
<evidence type="ECO:0000256" key="1">
    <source>
        <dbReference type="SAM" id="Phobius"/>
    </source>
</evidence>
<dbReference type="GO" id="GO:0003676">
    <property type="term" value="F:nucleic acid binding"/>
    <property type="evidence" value="ECO:0007669"/>
    <property type="project" value="InterPro"/>
</dbReference>
<feature type="transmembrane region" description="Helical" evidence="1">
    <location>
        <begin position="5"/>
        <end position="21"/>
    </location>
</feature>
<name>A0A564S996_9FIRM</name>
<dbReference type="PIRSF" id="PIRSF002599">
    <property type="entry name" value="Cold_shock_A"/>
    <property type="match status" value="1"/>
</dbReference>
<dbReference type="EMBL" id="CABHNA010000004">
    <property type="protein sequence ID" value="VUW91562.1"/>
    <property type="molecule type" value="Genomic_DNA"/>
</dbReference>
<dbReference type="AlphaFoldDB" id="A0A564S996"/>
<keyword evidence="1" id="KW-0812">Transmembrane</keyword>
<organism evidence="2 3">
    <name type="scientific">[Ruminococcus] torques</name>
    <dbReference type="NCBI Taxonomy" id="33039"/>
    <lineage>
        <taxon>Bacteria</taxon>
        <taxon>Bacillati</taxon>
        <taxon>Bacillota</taxon>
        <taxon>Clostridia</taxon>
        <taxon>Lachnospirales</taxon>
        <taxon>Lachnospiraceae</taxon>
        <taxon>Mediterraneibacter</taxon>
    </lineage>
</organism>
<dbReference type="RefSeq" id="WP_117890743.1">
    <property type="nucleotide sequence ID" value="NZ_CABHNA010000004.1"/>
</dbReference>
<accession>A0A564S996</accession>
<keyword evidence="1" id="KW-1133">Transmembrane helix</keyword>
<dbReference type="InterPro" id="IPR012156">
    <property type="entry name" value="Cold_shock_CspA"/>
</dbReference>
<keyword evidence="3" id="KW-1185">Reference proteome</keyword>
<sequence length="86" mass="9991">MKYFWYYLIFINLFAFCTYGIDKWKAKKGAWRVPEKTLLILALIGGSAGAIAGMMCFRHKTRKAKFMITVPVIFVVEVILLIIWLL</sequence>
<evidence type="ECO:0000313" key="3">
    <source>
        <dbReference type="Proteomes" id="UP000363661"/>
    </source>
</evidence>
<protein>
    <recommendedName>
        <fullName evidence="4">DUF1294 domain-containing protein</fullName>
    </recommendedName>
</protein>
<reference evidence="2 3" key="1">
    <citation type="submission" date="2019-07" db="EMBL/GenBank/DDBJ databases">
        <authorList>
            <person name="Hibberd C M."/>
            <person name="Gehrig L. J."/>
            <person name="Chang H.-W."/>
            <person name="Venkatesh S."/>
        </authorList>
    </citation>
    <scope>NUCLEOTIDE SEQUENCE [LARGE SCALE GENOMIC DNA]</scope>
    <source>
        <strain evidence="2">Ruminococcus_torques_SSTS_Bg7063</strain>
    </source>
</reference>
<dbReference type="InterPro" id="IPR010718">
    <property type="entry name" value="DUF1294"/>
</dbReference>
<dbReference type="Pfam" id="PF06961">
    <property type="entry name" value="DUF1294"/>
    <property type="match status" value="1"/>
</dbReference>
<dbReference type="Proteomes" id="UP000363661">
    <property type="component" value="Unassembled WGS sequence"/>
</dbReference>
<evidence type="ECO:0008006" key="4">
    <source>
        <dbReference type="Google" id="ProtNLM"/>
    </source>
</evidence>
<feature type="transmembrane region" description="Helical" evidence="1">
    <location>
        <begin position="64"/>
        <end position="85"/>
    </location>
</feature>